<evidence type="ECO:0000256" key="4">
    <source>
        <dbReference type="ARBA" id="ARBA00022741"/>
    </source>
</evidence>
<evidence type="ECO:0000256" key="5">
    <source>
        <dbReference type="ARBA" id="ARBA00022777"/>
    </source>
</evidence>
<evidence type="ECO:0000256" key="1">
    <source>
        <dbReference type="ARBA" id="ARBA00012513"/>
    </source>
</evidence>
<dbReference type="AlphaFoldDB" id="A0A542EBK6"/>
<keyword evidence="5 10" id="KW-0418">Kinase</keyword>
<dbReference type="GO" id="GO:0004674">
    <property type="term" value="F:protein serine/threonine kinase activity"/>
    <property type="evidence" value="ECO:0007669"/>
    <property type="project" value="UniProtKB-KW"/>
</dbReference>
<gene>
    <name evidence="10" type="ORF">FB459_0061</name>
</gene>
<evidence type="ECO:0000256" key="2">
    <source>
        <dbReference type="ARBA" id="ARBA00022527"/>
    </source>
</evidence>
<dbReference type="InterPro" id="IPR000719">
    <property type="entry name" value="Prot_kinase_dom"/>
</dbReference>
<dbReference type="PANTHER" id="PTHR43289:SF6">
    <property type="entry name" value="SERINE_THREONINE-PROTEIN KINASE NEKL-3"/>
    <property type="match status" value="1"/>
</dbReference>
<dbReference type="OrthoDB" id="9762169at2"/>
<dbReference type="Pfam" id="PF02342">
    <property type="entry name" value="TerD"/>
    <property type="match status" value="1"/>
</dbReference>
<comment type="catalytic activity">
    <reaction evidence="8">
        <text>L-seryl-[protein] + ATP = O-phospho-L-seryl-[protein] + ADP + H(+)</text>
        <dbReference type="Rhea" id="RHEA:17989"/>
        <dbReference type="Rhea" id="RHEA-COMP:9863"/>
        <dbReference type="Rhea" id="RHEA-COMP:11604"/>
        <dbReference type="ChEBI" id="CHEBI:15378"/>
        <dbReference type="ChEBI" id="CHEBI:29999"/>
        <dbReference type="ChEBI" id="CHEBI:30616"/>
        <dbReference type="ChEBI" id="CHEBI:83421"/>
        <dbReference type="ChEBI" id="CHEBI:456216"/>
        <dbReference type="EC" id="2.7.11.1"/>
    </reaction>
</comment>
<comment type="caution">
    <text evidence="10">The sequence shown here is derived from an EMBL/GenBank/DDBJ whole genome shotgun (WGS) entry which is preliminary data.</text>
</comment>
<dbReference type="RefSeq" id="WP_141927037.1">
    <property type="nucleotide sequence ID" value="NZ_BAABCI010000004.1"/>
</dbReference>
<evidence type="ECO:0000259" key="9">
    <source>
        <dbReference type="PROSITE" id="PS50011"/>
    </source>
</evidence>
<dbReference type="Pfam" id="PF00069">
    <property type="entry name" value="Pkinase"/>
    <property type="match status" value="1"/>
</dbReference>
<comment type="catalytic activity">
    <reaction evidence="7">
        <text>L-threonyl-[protein] + ATP = O-phospho-L-threonyl-[protein] + ADP + H(+)</text>
        <dbReference type="Rhea" id="RHEA:46608"/>
        <dbReference type="Rhea" id="RHEA-COMP:11060"/>
        <dbReference type="Rhea" id="RHEA-COMP:11605"/>
        <dbReference type="ChEBI" id="CHEBI:15378"/>
        <dbReference type="ChEBI" id="CHEBI:30013"/>
        <dbReference type="ChEBI" id="CHEBI:30616"/>
        <dbReference type="ChEBI" id="CHEBI:61977"/>
        <dbReference type="ChEBI" id="CHEBI:456216"/>
        <dbReference type="EC" id="2.7.11.1"/>
    </reaction>
</comment>
<accession>A0A542EBK6</accession>
<dbReference type="InterPro" id="IPR008271">
    <property type="entry name" value="Ser/Thr_kinase_AS"/>
</dbReference>
<keyword evidence="11" id="KW-1185">Reference proteome</keyword>
<proteinExistence type="predicted"/>
<dbReference type="FunFam" id="1.10.510.10:FF:000021">
    <property type="entry name" value="Serine/threonine protein kinase"/>
    <property type="match status" value="1"/>
</dbReference>
<dbReference type="Gene3D" id="3.30.200.20">
    <property type="entry name" value="Phosphorylase Kinase, domain 1"/>
    <property type="match status" value="1"/>
</dbReference>
<dbReference type="SMART" id="SM00220">
    <property type="entry name" value="S_TKc"/>
    <property type="match status" value="1"/>
</dbReference>
<evidence type="ECO:0000256" key="8">
    <source>
        <dbReference type="ARBA" id="ARBA00048679"/>
    </source>
</evidence>
<dbReference type="InterPro" id="IPR011009">
    <property type="entry name" value="Kinase-like_dom_sf"/>
</dbReference>
<keyword evidence="3" id="KW-0808">Transferase</keyword>
<dbReference type="Proteomes" id="UP000320806">
    <property type="component" value="Unassembled WGS sequence"/>
</dbReference>
<keyword evidence="4" id="KW-0547">Nucleotide-binding</keyword>
<evidence type="ECO:0000313" key="10">
    <source>
        <dbReference type="EMBL" id="TQJ12699.1"/>
    </source>
</evidence>
<dbReference type="Gene3D" id="2.60.60.30">
    <property type="entry name" value="sav2460 like domains"/>
    <property type="match status" value="1"/>
</dbReference>
<dbReference type="EMBL" id="VFMO01000001">
    <property type="protein sequence ID" value="TQJ12699.1"/>
    <property type="molecule type" value="Genomic_DNA"/>
</dbReference>
<sequence length="485" mass="50964">MDAAAATRVGNRYGLRTRIAGGGMGEVWRAHDEVLDRPVAVKMLHAGLSDDPDFLERFRTEARNAAKLSHANIAQVHDYGEDDGSAYLVMELVEGDPLSSIIRARAPLSPADTVALLVQAATALDAAHVKGIVHRDVKPANIVVTPDGTAKLTDFGIARALGSAGMTRAGEVLGTPQYLPPEAALGHEVGPFSDVYSLAVVAFEMLTGAWPFRADTAVGLAMAHIQQPVPPLPAGVPQPVSEVVHRGLAKEPEQRYASAKDFAAALQQALAAIPPAALDEDITEVSTVVIRCTEPEPDPSEPVPVPVPGAGASDDTVHPDALSGATVLAPGQNSALPGTVVEVHATVGAGVGEPVDPMAFEVDGNGQALAESSFVFFNNPVSASGAVTLRDNGIRIDLTELPDDCRAVNVALSDDHPLGEQQLAVKVQIGDAALELDTTVLTEEKAVVLLRVYRRDGLWKMRNVMAGWVDGIEPLVRAFGIEIED</sequence>
<name>A0A542EBK6_9MICO</name>
<dbReference type="EC" id="2.7.11.1" evidence="1"/>
<evidence type="ECO:0000256" key="3">
    <source>
        <dbReference type="ARBA" id="ARBA00022679"/>
    </source>
</evidence>
<dbReference type="SUPFAM" id="SSF56112">
    <property type="entry name" value="Protein kinase-like (PK-like)"/>
    <property type="match status" value="1"/>
</dbReference>
<dbReference type="PROSITE" id="PS00108">
    <property type="entry name" value="PROTEIN_KINASE_ST"/>
    <property type="match status" value="1"/>
</dbReference>
<dbReference type="CDD" id="cd14014">
    <property type="entry name" value="STKc_PknB_like"/>
    <property type="match status" value="1"/>
</dbReference>
<dbReference type="CDD" id="cd06974">
    <property type="entry name" value="TerD_like"/>
    <property type="match status" value="1"/>
</dbReference>
<organism evidence="10 11">
    <name type="scientific">Yimella lutea</name>
    <dbReference type="NCBI Taxonomy" id="587872"/>
    <lineage>
        <taxon>Bacteria</taxon>
        <taxon>Bacillati</taxon>
        <taxon>Actinomycetota</taxon>
        <taxon>Actinomycetes</taxon>
        <taxon>Micrococcales</taxon>
        <taxon>Dermacoccaceae</taxon>
        <taxon>Yimella</taxon>
    </lineage>
</organism>
<dbReference type="FunFam" id="3.30.200.20:FF:000035">
    <property type="entry name" value="Serine/threonine protein kinase Stk1"/>
    <property type="match status" value="1"/>
</dbReference>
<dbReference type="InterPro" id="IPR003325">
    <property type="entry name" value="TerD"/>
</dbReference>
<feature type="domain" description="Protein kinase" evidence="9">
    <location>
        <begin position="13"/>
        <end position="270"/>
    </location>
</feature>
<protein>
    <recommendedName>
        <fullName evidence="1">non-specific serine/threonine protein kinase</fullName>
        <ecNumber evidence="1">2.7.11.1</ecNumber>
    </recommendedName>
</protein>
<dbReference type="PANTHER" id="PTHR43289">
    <property type="entry name" value="MITOGEN-ACTIVATED PROTEIN KINASE KINASE KINASE 20-RELATED"/>
    <property type="match status" value="1"/>
</dbReference>
<dbReference type="Gene3D" id="1.10.510.10">
    <property type="entry name" value="Transferase(Phosphotransferase) domain 1"/>
    <property type="match status" value="1"/>
</dbReference>
<keyword evidence="2 10" id="KW-0723">Serine/threonine-protein kinase</keyword>
<dbReference type="GO" id="GO:0045717">
    <property type="term" value="P:negative regulation of fatty acid biosynthetic process"/>
    <property type="evidence" value="ECO:0007669"/>
    <property type="project" value="UniProtKB-ARBA"/>
</dbReference>
<evidence type="ECO:0000256" key="6">
    <source>
        <dbReference type="ARBA" id="ARBA00022840"/>
    </source>
</evidence>
<keyword evidence="6" id="KW-0067">ATP-binding</keyword>
<reference evidence="10 11" key="1">
    <citation type="submission" date="2019-06" db="EMBL/GenBank/DDBJ databases">
        <title>Sequencing the genomes of 1000 actinobacteria strains.</title>
        <authorList>
            <person name="Klenk H.-P."/>
        </authorList>
    </citation>
    <scope>NUCLEOTIDE SEQUENCE [LARGE SCALE GENOMIC DNA]</scope>
    <source>
        <strain evidence="10 11">DSM 19828</strain>
    </source>
</reference>
<dbReference type="GO" id="GO:0005524">
    <property type="term" value="F:ATP binding"/>
    <property type="evidence" value="ECO:0007669"/>
    <property type="project" value="UniProtKB-KW"/>
</dbReference>
<evidence type="ECO:0000313" key="11">
    <source>
        <dbReference type="Proteomes" id="UP000320806"/>
    </source>
</evidence>
<dbReference type="PROSITE" id="PS50011">
    <property type="entry name" value="PROTEIN_KINASE_DOM"/>
    <property type="match status" value="1"/>
</dbReference>
<evidence type="ECO:0000256" key="7">
    <source>
        <dbReference type="ARBA" id="ARBA00047899"/>
    </source>
</evidence>